<dbReference type="PROSITE" id="PS51450">
    <property type="entry name" value="LRR"/>
    <property type="match status" value="1"/>
</dbReference>
<dbReference type="GO" id="GO:0005524">
    <property type="term" value="F:ATP binding"/>
    <property type="evidence" value="ECO:0007669"/>
    <property type="project" value="UniProtKB-UniRule"/>
</dbReference>
<feature type="binding site" evidence="17">
    <location>
        <position position="640"/>
    </location>
    <ligand>
        <name>ATP</name>
        <dbReference type="ChEBI" id="CHEBI:30616"/>
    </ligand>
</feature>
<dbReference type="SMART" id="SM00220">
    <property type="entry name" value="S_TKc"/>
    <property type="match status" value="1"/>
</dbReference>
<dbReference type="SUPFAM" id="SSF52058">
    <property type="entry name" value="L domain-like"/>
    <property type="match status" value="1"/>
</dbReference>
<keyword evidence="13 19" id="KW-1133">Transmembrane helix</keyword>
<evidence type="ECO:0000256" key="17">
    <source>
        <dbReference type="PROSITE-ProRule" id="PRU10141"/>
    </source>
</evidence>
<dbReference type="Gene3D" id="3.30.200.20">
    <property type="entry name" value="Phosphorylase Kinase, domain 1"/>
    <property type="match status" value="1"/>
</dbReference>
<feature type="transmembrane region" description="Helical" evidence="19">
    <location>
        <begin position="537"/>
        <end position="560"/>
    </location>
</feature>
<dbReference type="SUPFAM" id="SSF56112">
    <property type="entry name" value="Protein kinase-like (PK-like)"/>
    <property type="match status" value="1"/>
</dbReference>
<evidence type="ECO:0000256" key="13">
    <source>
        <dbReference type="ARBA" id="ARBA00022989"/>
    </source>
</evidence>
<dbReference type="Pfam" id="PF13855">
    <property type="entry name" value="LRR_8"/>
    <property type="match status" value="1"/>
</dbReference>
<dbReference type="InterPro" id="IPR001245">
    <property type="entry name" value="Ser-Thr/Tyr_kinase_cat_dom"/>
</dbReference>
<keyword evidence="9" id="KW-0677">Repeat</keyword>
<dbReference type="GO" id="GO:0004674">
    <property type="term" value="F:protein serine/threonine kinase activity"/>
    <property type="evidence" value="ECO:0007669"/>
    <property type="project" value="UniProtKB-KW"/>
</dbReference>
<keyword evidence="14 19" id="KW-0472">Membrane</keyword>
<keyword evidence="16" id="KW-0325">Glycoprotein</keyword>
<feature type="chain" id="PRO_5010367044" description="non-specific serine/threonine protein kinase" evidence="20">
    <location>
        <begin position="23"/>
        <end position="929"/>
    </location>
</feature>
<evidence type="ECO:0000256" key="19">
    <source>
        <dbReference type="SAM" id="Phobius"/>
    </source>
</evidence>
<evidence type="ECO:0000313" key="22">
    <source>
        <dbReference type="Proteomes" id="UP000087766"/>
    </source>
</evidence>
<dbReference type="InterPro" id="IPR032675">
    <property type="entry name" value="LRR_dom_sf"/>
</dbReference>
<dbReference type="Pfam" id="PF07714">
    <property type="entry name" value="PK_Tyr_Ser-Thr"/>
    <property type="match status" value="1"/>
</dbReference>
<keyword evidence="6" id="KW-0808">Transferase</keyword>
<keyword evidence="15" id="KW-0675">Receptor</keyword>
<proteinExistence type="inferred from homology"/>
<feature type="signal peptide" evidence="20">
    <location>
        <begin position="1"/>
        <end position="22"/>
    </location>
</feature>
<dbReference type="FunFam" id="1.10.510.10:FF:000453">
    <property type="entry name" value="LRR receptor-like serine/threonine-protein kinase HSL2"/>
    <property type="match status" value="1"/>
</dbReference>
<evidence type="ECO:0000259" key="21">
    <source>
        <dbReference type="PROSITE" id="PS50011"/>
    </source>
</evidence>
<comment type="similarity">
    <text evidence="2">Belongs to the protein kinase superfamily. Ser/Thr protein kinase family.</text>
</comment>
<name>A0A1S3VH94_VIGRR</name>
<keyword evidence="4" id="KW-0723">Serine/threonine-protein kinase</keyword>
<dbReference type="PANTHER" id="PTHR45974">
    <property type="entry name" value="RECEPTOR-LIKE PROTEIN 55"/>
    <property type="match status" value="1"/>
</dbReference>
<dbReference type="FunFam" id="3.30.200.20:FF:000328">
    <property type="entry name" value="Leucine-rich repeat protein kinase family protein"/>
    <property type="match status" value="1"/>
</dbReference>
<dbReference type="InterPro" id="IPR013210">
    <property type="entry name" value="LRR_N_plant-typ"/>
</dbReference>
<dbReference type="Gene3D" id="1.10.510.10">
    <property type="entry name" value="Transferase(Phosphotransferase) domain 1"/>
    <property type="match status" value="1"/>
</dbReference>
<keyword evidence="12 17" id="KW-0067">ATP-binding</keyword>
<keyword evidence="8 20" id="KW-0732">Signal</keyword>
<gene>
    <name evidence="23" type="primary">LOC106775114</name>
</gene>
<dbReference type="Pfam" id="PF00560">
    <property type="entry name" value="LRR_1"/>
    <property type="match status" value="2"/>
</dbReference>
<dbReference type="PANTHER" id="PTHR45974:SF266">
    <property type="entry name" value="LEUCINE-RICH REPEAT RECEPTOR PROTEIN KINASE HPCA1"/>
    <property type="match status" value="1"/>
</dbReference>
<dbReference type="PROSITE" id="PS50011">
    <property type="entry name" value="PROTEIN_KINASE_DOM"/>
    <property type="match status" value="1"/>
</dbReference>
<evidence type="ECO:0000256" key="10">
    <source>
        <dbReference type="ARBA" id="ARBA00022741"/>
    </source>
</evidence>
<dbReference type="GO" id="GO:0016020">
    <property type="term" value="C:membrane"/>
    <property type="evidence" value="ECO:0007669"/>
    <property type="project" value="UniProtKB-SubCell"/>
</dbReference>
<dbReference type="AlphaFoldDB" id="A0A1S3VH94"/>
<dbReference type="Proteomes" id="UP000087766">
    <property type="component" value="Chromosome 10"/>
</dbReference>
<keyword evidence="11" id="KW-0418">Kinase</keyword>
<dbReference type="PROSITE" id="PS00108">
    <property type="entry name" value="PROTEIN_KINASE_ST"/>
    <property type="match status" value="1"/>
</dbReference>
<evidence type="ECO:0000256" key="8">
    <source>
        <dbReference type="ARBA" id="ARBA00022729"/>
    </source>
</evidence>
<evidence type="ECO:0000256" key="20">
    <source>
        <dbReference type="SAM" id="SignalP"/>
    </source>
</evidence>
<accession>A0A1S3VH94</accession>
<dbReference type="KEGG" id="vra:106775114"/>
<dbReference type="InterPro" id="IPR008271">
    <property type="entry name" value="Ser/Thr_kinase_AS"/>
</dbReference>
<dbReference type="GeneID" id="106775114"/>
<evidence type="ECO:0000256" key="14">
    <source>
        <dbReference type="ARBA" id="ARBA00023136"/>
    </source>
</evidence>
<dbReference type="InterPro" id="IPR001611">
    <property type="entry name" value="Leu-rich_rpt"/>
</dbReference>
<evidence type="ECO:0000256" key="12">
    <source>
        <dbReference type="ARBA" id="ARBA00022840"/>
    </source>
</evidence>
<dbReference type="CDD" id="cd14066">
    <property type="entry name" value="STKc_IRAK"/>
    <property type="match status" value="1"/>
</dbReference>
<keyword evidence="5" id="KW-0433">Leucine-rich repeat</keyword>
<comment type="subcellular location">
    <subcellularLocation>
        <location evidence="1">Membrane</location>
        <topology evidence="1">Single-pass type I membrane protein</topology>
    </subcellularLocation>
</comment>
<feature type="domain" description="Protein kinase" evidence="21">
    <location>
        <begin position="608"/>
        <end position="880"/>
    </location>
</feature>
<organism evidence="22 23">
    <name type="scientific">Vigna radiata var. radiata</name>
    <name type="common">Mung bean</name>
    <name type="synonym">Phaseolus aureus</name>
    <dbReference type="NCBI Taxonomy" id="3916"/>
    <lineage>
        <taxon>Eukaryota</taxon>
        <taxon>Viridiplantae</taxon>
        <taxon>Streptophyta</taxon>
        <taxon>Embryophyta</taxon>
        <taxon>Tracheophyta</taxon>
        <taxon>Spermatophyta</taxon>
        <taxon>Magnoliopsida</taxon>
        <taxon>eudicotyledons</taxon>
        <taxon>Gunneridae</taxon>
        <taxon>Pentapetalae</taxon>
        <taxon>rosids</taxon>
        <taxon>fabids</taxon>
        <taxon>Fabales</taxon>
        <taxon>Fabaceae</taxon>
        <taxon>Papilionoideae</taxon>
        <taxon>50 kb inversion clade</taxon>
        <taxon>NPAAA clade</taxon>
        <taxon>indigoferoid/millettioid clade</taxon>
        <taxon>Phaseoleae</taxon>
        <taxon>Vigna</taxon>
    </lineage>
</organism>
<dbReference type="FunFam" id="3.80.10.10:FF:000542">
    <property type="entry name" value="Leucine-rich repeat protein kinase family protein"/>
    <property type="match status" value="1"/>
</dbReference>
<evidence type="ECO:0000256" key="15">
    <source>
        <dbReference type="ARBA" id="ARBA00023170"/>
    </source>
</evidence>
<keyword evidence="7 19" id="KW-0812">Transmembrane</keyword>
<evidence type="ECO:0000256" key="11">
    <source>
        <dbReference type="ARBA" id="ARBA00022777"/>
    </source>
</evidence>
<evidence type="ECO:0000256" key="2">
    <source>
        <dbReference type="ARBA" id="ARBA00008684"/>
    </source>
</evidence>
<dbReference type="OrthoDB" id="2015206at2759"/>
<evidence type="ECO:0000313" key="23">
    <source>
        <dbReference type="RefSeq" id="XP_014517655.1"/>
    </source>
</evidence>
<dbReference type="RefSeq" id="XP_014517655.1">
    <property type="nucleotide sequence ID" value="XM_014662169.2"/>
</dbReference>
<protein>
    <recommendedName>
        <fullName evidence="3">non-specific serine/threonine protein kinase</fullName>
        <ecNumber evidence="3">2.7.11.1</ecNumber>
    </recommendedName>
</protein>
<feature type="region of interest" description="Disordered" evidence="18">
    <location>
        <begin position="888"/>
        <end position="929"/>
    </location>
</feature>
<dbReference type="FunFam" id="3.80.10.10:FF:000363">
    <property type="entry name" value="Leucine-rich repeat family protein"/>
    <property type="match status" value="1"/>
</dbReference>
<dbReference type="Gene3D" id="3.80.10.10">
    <property type="entry name" value="Ribonuclease Inhibitor"/>
    <property type="match status" value="3"/>
</dbReference>
<dbReference type="Pfam" id="PF08263">
    <property type="entry name" value="LRRNT_2"/>
    <property type="match status" value="1"/>
</dbReference>
<evidence type="ECO:0000256" key="16">
    <source>
        <dbReference type="ARBA" id="ARBA00023180"/>
    </source>
</evidence>
<keyword evidence="22" id="KW-1185">Reference proteome</keyword>
<evidence type="ECO:0000256" key="7">
    <source>
        <dbReference type="ARBA" id="ARBA00022692"/>
    </source>
</evidence>
<evidence type="ECO:0000256" key="4">
    <source>
        <dbReference type="ARBA" id="ARBA00022527"/>
    </source>
</evidence>
<evidence type="ECO:0000256" key="18">
    <source>
        <dbReference type="SAM" id="MobiDB-lite"/>
    </source>
</evidence>
<keyword evidence="10 17" id="KW-0547">Nucleotide-binding</keyword>
<reference evidence="22" key="1">
    <citation type="journal article" date="2014" name="Nat. Commun.">
        <title>Genome sequence of mungbean and insights into evolution within Vigna species.</title>
        <authorList>
            <person name="Kang Y.J."/>
            <person name="Kim S.K."/>
            <person name="Kim M.Y."/>
            <person name="Lestari P."/>
            <person name="Kim K.H."/>
            <person name="Ha B.K."/>
            <person name="Jun T.H."/>
            <person name="Hwang W.J."/>
            <person name="Lee T."/>
            <person name="Lee J."/>
            <person name="Shim S."/>
            <person name="Yoon M.Y."/>
            <person name="Jang Y.E."/>
            <person name="Han K.S."/>
            <person name="Taeprayoon P."/>
            <person name="Yoon N."/>
            <person name="Somta P."/>
            <person name="Tanya P."/>
            <person name="Kim K.S."/>
            <person name="Gwag J.G."/>
            <person name="Moon J.K."/>
            <person name="Lee Y.H."/>
            <person name="Park B.S."/>
            <person name="Bombarely A."/>
            <person name="Doyle J.J."/>
            <person name="Jackson S.A."/>
            <person name="Schafleitner R."/>
            <person name="Srinives P."/>
            <person name="Varshney R.K."/>
            <person name="Lee S.H."/>
        </authorList>
    </citation>
    <scope>NUCLEOTIDE SEQUENCE [LARGE SCALE GENOMIC DNA]</scope>
    <source>
        <strain evidence="22">cv. VC1973A</strain>
    </source>
</reference>
<dbReference type="EC" id="2.7.11.1" evidence="3"/>
<evidence type="ECO:0000256" key="5">
    <source>
        <dbReference type="ARBA" id="ARBA00022614"/>
    </source>
</evidence>
<evidence type="ECO:0000256" key="9">
    <source>
        <dbReference type="ARBA" id="ARBA00022737"/>
    </source>
</evidence>
<dbReference type="PROSITE" id="PS00107">
    <property type="entry name" value="PROTEIN_KINASE_ATP"/>
    <property type="match status" value="1"/>
</dbReference>
<evidence type="ECO:0000256" key="6">
    <source>
        <dbReference type="ARBA" id="ARBA00022679"/>
    </source>
</evidence>
<dbReference type="InterPro" id="IPR011009">
    <property type="entry name" value="Kinase-like_dom_sf"/>
</dbReference>
<dbReference type="InterPro" id="IPR017441">
    <property type="entry name" value="Protein_kinase_ATP_BS"/>
</dbReference>
<reference evidence="23" key="2">
    <citation type="submission" date="2025-08" db="UniProtKB">
        <authorList>
            <consortium name="RefSeq"/>
        </authorList>
    </citation>
    <scope>IDENTIFICATION</scope>
    <source>
        <tissue evidence="23">Leaf</tissue>
    </source>
</reference>
<sequence>MDQRHKVILLQLLLFQVLLVASQTDSRDYSALNSLTQSWSNKPQSWVGQDPCSSWDGIRCSNTRITQLRVPGLNIGGQLSSAIESLSELDTLDLSYNTGLTGTIPEEIGNMKKLKSLSLVGCGFSGPIPDSIGSLTQLTFLALNSNRFSGNIPRSLGNLTNINWLDLAENELEGTIPVSDDQGRPGLDLLLKAQHFHMGSNKLSGTIPEKLFNSSMILEHVLFDHNQLEGSVPSSISSVGTLEVLRLDKNGLTGGVPANLNRLGKLSEIYLSHNKLNGSLPDFTGMNSLTYVDMSDNAFNASNVPSWVSSLPELTTVILGQNQVGGILNLSSYSESLQLINLESNEITEIEPQNNLPSFEIRLANNPVCRESGSSENSYCKEAVPNPSFYSTPSNNCSPPPCSSDQIASPNCICAYPYTGLLISRALSFSNFSDASYYRELEQSLMDTFRNQSIPVDSVALSNPMRNSTSDNFEVTLQCFPSQSDRFNSTGVLNIAFLLSNQIYKPPEFFSPYIFKGANYDYTGGEPKSSKSSHTGVIVGAVVAVVVFIVLASLAGMYAIRQKRRAERSAGLNPFANWEQNKNSGTAPQLKGGRWFAFDDLRKYTNNFSETNTIGSGGYGQVYQGTLPSGELVAIKRAAKESMQGAVEFKTEIELLSRVHHKNLVSLVGFCFEKGEQMLVYEYIPNGTLMDSLSGKSGIWMDWIRRLKVALGAARGLAYLHELANPPIIHRDIKSSNILLDHHLNAKVADFGLSKLLVDSERGHVTTQVKGTMGYLDPEYYMTQQLTEKSDVYSYGVLMLELATARRPIEQGKYIVREVMRVMDTTKDLYNLHSILDPTIMKTKPKGLEKFVMLAMRCVKEYAAERPTMAEVVKEIESIIELVGLNPNSESATTSETYEEAGGGNAQHPYREEDFSYSGMFPSTRVEPQ</sequence>
<evidence type="ECO:0000256" key="1">
    <source>
        <dbReference type="ARBA" id="ARBA00004479"/>
    </source>
</evidence>
<dbReference type="InterPro" id="IPR000719">
    <property type="entry name" value="Prot_kinase_dom"/>
</dbReference>
<evidence type="ECO:0000256" key="3">
    <source>
        <dbReference type="ARBA" id="ARBA00012513"/>
    </source>
</evidence>